<feature type="domain" description="Helix-hairpin-helix DNA-binding motif class 1" evidence="5">
    <location>
        <begin position="35"/>
        <end position="54"/>
    </location>
</feature>
<dbReference type="GO" id="GO:0006310">
    <property type="term" value="P:DNA recombination"/>
    <property type="evidence" value="ECO:0007669"/>
    <property type="project" value="InterPro"/>
</dbReference>
<dbReference type="InterPro" id="IPR010994">
    <property type="entry name" value="RuvA_2-like"/>
</dbReference>
<protein>
    <recommendedName>
        <fullName evidence="5">Helix-hairpin-helix DNA-binding motif class 1 domain-containing protein</fullName>
    </recommendedName>
</protein>
<dbReference type="SUPFAM" id="SSF46929">
    <property type="entry name" value="DNA helicase RuvA subunit, C-terminal domain"/>
    <property type="match status" value="1"/>
</dbReference>
<dbReference type="GO" id="GO:0003677">
    <property type="term" value="F:DNA binding"/>
    <property type="evidence" value="ECO:0007669"/>
    <property type="project" value="UniProtKB-KW"/>
</dbReference>
<dbReference type="SUPFAM" id="SSF47781">
    <property type="entry name" value="RuvA domain 2-like"/>
    <property type="match status" value="1"/>
</dbReference>
<dbReference type="SMART" id="SM00278">
    <property type="entry name" value="HhH1"/>
    <property type="match status" value="2"/>
</dbReference>
<dbReference type="AlphaFoldDB" id="A0A381S4K9"/>
<keyword evidence="1" id="KW-0963">Cytoplasm</keyword>
<dbReference type="Gene3D" id="1.10.150.20">
    <property type="entry name" value="5' to 3' exonuclease, C-terminal subdomain"/>
    <property type="match status" value="1"/>
</dbReference>
<dbReference type="Pfam" id="PF14520">
    <property type="entry name" value="HHH_5"/>
    <property type="match status" value="1"/>
</dbReference>
<organism evidence="6">
    <name type="scientific">marine metagenome</name>
    <dbReference type="NCBI Taxonomy" id="408172"/>
    <lineage>
        <taxon>unclassified sequences</taxon>
        <taxon>metagenomes</taxon>
        <taxon>ecological metagenomes</taxon>
    </lineage>
</organism>
<feature type="domain" description="Helix-hairpin-helix DNA-binding motif class 1" evidence="5">
    <location>
        <begin position="2"/>
        <end position="19"/>
    </location>
</feature>
<dbReference type="Pfam" id="PF07499">
    <property type="entry name" value="RuvA_C"/>
    <property type="match status" value="1"/>
</dbReference>
<dbReference type="GO" id="GO:0009378">
    <property type="term" value="F:four-way junction helicase activity"/>
    <property type="evidence" value="ECO:0007669"/>
    <property type="project" value="InterPro"/>
</dbReference>
<gene>
    <name evidence="6" type="ORF">METZ01_LOCUS51105</name>
</gene>
<evidence type="ECO:0000256" key="1">
    <source>
        <dbReference type="ARBA" id="ARBA00022490"/>
    </source>
</evidence>
<dbReference type="GO" id="GO:0009379">
    <property type="term" value="C:Holliday junction helicase complex"/>
    <property type="evidence" value="ECO:0007669"/>
    <property type="project" value="InterPro"/>
</dbReference>
<dbReference type="InterPro" id="IPR036267">
    <property type="entry name" value="RuvA_C_sf"/>
</dbReference>
<dbReference type="GO" id="GO:0006281">
    <property type="term" value="P:DNA repair"/>
    <property type="evidence" value="ECO:0007669"/>
    <property type="project" value="UniProtKB-KW"/>
</dbReference>
<keyword evidence="3" id="KW-0238">DNA-binding</keyword>
<evidence type="ECO:0000256" key="3">
    <source>
        <dbReference type="ARBA" id="ARBA00023125"/>
    </source>
</evidence>
<dbReference type="Gene3D" id="1.10.8.10">
    <property type="entry name" value="DNA helicase RuvA subunit, C-terminal domain"/>
    <property type="match status" value="1"/>
</dbReference>
<evidence type="ECO:0000313" key="6">
    <source>
        <dbReference type="EMBL" id="SUZ98251.1"/>
    </source>
</evidence>
<evidence type="ECO:0000256" key="2">
    <source>
        <dbReference type="ARBA" id="ARBA00022763"/>
    </source>
</evidence>
<evidence type="ECO:0000259" key="5">
    <source>
        <dbReference type="SMART" id="SM00278"/>
    </source>
</evidence>
<dbReference type="NCBIfam" id="TIGR00084">
    <property type="entry name" value="ruvA"/>
    <property type="match status" value="1"/>
</dbReference>
<dbReference type="CDD" id="cd14332">
    <property type="entry name" value="UBA_RuvA_C"/>
    <property type="match status" value="1"/>
</dbReference>
<dbReference type="EMBL" id="UINC01002586">
    <property type="protein sequence ID" value="SUZ98251.1"/>
    <property type="molecule type" value="Genomic_DNA"/>
</dbReference>
<proteinExistence type="predicted"/>
<accession>A0A381S4K9</accession>
<keyword evidence="2" id="KW-0227">DNA damage</keyword>
<reference evidence="6" key="1">
    <citation type="submission" date="2018-05" db="EMBL/GenBank/DDBJ databases">
        <authorList>
            <person name="Lanie J.A."/>
            <person name="Ng W.-L."/>
            <person name="Kazmierczak K.M."/>
            <person name="Andrzejewski T.M."/>
            <person name="Davidsen T.M."/>
            <person name="Wayne K.J."/>
            <person name="Tettelin H."/>
            <person name="Glass J.I."/>
            <person name="Rusch D."/>
            <person name="Podicherti R."/>
            <person name="Tsui H.-C.T."/>
            <person name="Winkler M.E."/>
        </authorList>
    </citation>
    <scope>NUCLEOTIDE SEQUENCE</scope>
</reference>
<dbReference type="InterPro" id="IPR003583">
    <property type="entry name" value="Hlx-hairpin-Hlx_DNA-bd_motif"/>
</dbReference>
<dbReference type="InterPro" id="IPR011114">
    <property type="entry name" value="RuvA_C"/>
</dbReference>
<keyword evidence="4" id="KW-0234">DNA repair</keyword>
<dbReference type="InterPro" id="IPR000085">
    <property type="entry name" value="RuvA"/>
</dbReference>
<name>A0A381S4K9_9ZZZZ</name>
<evidence type="ECO:0000256" key="4">
    <source>
        <dbReference type="ARBA" id="ARBA00023204"/>
    </source>
</evidence>
<sequence>MLIGISGIGPKLAITILSGILPDELKDKIISGDIGSLTSIPGVGAKTAKRIIVELKDKFTKIEEGSLGFSDKLNSKLYDDALNALSSLGYSPQQSKQVLNHIANGKDDNKHNIESIIKAALKRLNA</sequence>
<dbReference type="GO" id="GO:0005524">
    <property type="term" value="F:ATP binding"/>
    <property type="evidence" value="ECO:0007669"/>
    <property type="project" value="InterPro"/>
</dbReference>